<keyword evidence="4" id="KW-0238">DNA-binding</keyword>
<keyword evidence="3" id="KW-0805">Transcription regulation</keyword>
<evidence type="ECO:0000259" key="8">
    <source>
        <dbReference type="Pfam" id="PF02229"/>
    </source>
</evidence>
<name>A0A0R3U6H9_MESCO</name>
<feature type="compositionally biased region" description="Polar residues" evidence="7">
    <location>
        <begin position="29"/>
        <end position="46"/>
    </location>
</feature>
<protein>
    <recommendedName>
        <fullName evidence="8">Transcriptional coactivator p15 (PC4) C-terminal domain-containing protein</fullName>
    </recommendedName>
</protein>
<dbReference type="Proteomes" id="UP000267029">
    <property type="component" value="Unassembled WGS sequence"/>
</dbReference>
<dbReference type="GO" id="GO:0003677">
    <property type="term" value="F:DNA binding"/>
    <property type="evidence" value="ECO:0007669"/>
    <property type="project" value="UniProtKB-KW"/>
</dbReference>
<dbReference type="AlphaFoldDB" id="A0A0R3U6H9"/>
<dbReference type="Pfam" id="PF02229">
    <property type="entry name" value="PC4"/>
    <property type="match status" value="1"/>
</dbReference>
<evidence type="ECO:0000256" key="7">
    <source>
        <dbReference type="SAM" id="MobiDB-lite"/>
    </source>
</evidence>
<reference evidence="9 10" key="1">
    <citation type="submission" date="2018-10" db="EMBL/GenBank/DDBJ databases">
        <authorList>
            <consortium name="Pathogen Informatics"/>
        </authorList>
    </citation>
    <scope>NUCLEOTIDE SEQUENCE [LARGE SCALE GENOMIC DNA]</scope>
</reference>
<keyword evidence="10" id="KW-1185">Reference proteome</keyword>
<dbReference type="InterPro" id="IPR009044">
    <property type="entry name" value="ssDNA-bd_transcriptional_reg"/>
</dbReference>
<evidence type="ECO:0000256" key="5">
    <source>
        <dbReference type="ARBA" id="ARBA00023163"/>
    </source>
</evidence>
<accession>A0A0R3U6H9</accession>
<dbReference type="SUPFAM" id="SSF54447">
    <property type="entry name" value="ssDNA-binding transcriptional regulator domain"/>
    <property type="match status" value="1"/>
</dbReference>
<evidence type="ECO:0000256" key="1">
    <source>
        <dbReference type="ARBA" id="ARBA00004123"/>
    </source>
</evidence>
<dbReference type="Gene3D" id="2.30.31.10">
    <property type="entry name" value="Transcriptional Coactivator Pc4, Chain A"/>
    <property type="match status" value="1"/>
</dbReference>
<dbReference type="STRING" id="53468.A0A0R3U6H9"/>
<comment type="similarity">
    <text evidence="2">Belongs to the transcriptional coactivator PC4 family.</text>
</comment>
<gene>
    <name evidence="9" type="ORF">MCOS_LOCUS2381</name>
</gene>
<feature type="compositionally biased region" description="Basic and acidic residues" evidence="7">
    <location>
        <begin position="1"/>
        <end position="13"/>
    </location>
</feature>
<dbReference type="InterPro" id="IPR003173">
    <property type="entry name" value="PC4_C"/>
</dbReference>
<dbReference type="GO" id="GO:0003713">
    <property type="term" value="F:transcription coactivator activity"/>
    <property type="evidence" value="ECO:0007669"/>
    <property type="project" value="InterPro"/>
</dbReference>
<evidence type="ECO:0000256" key="2">
    <source>
        <dbReference type="ARBA" id="ARBA00009001"/>
    </source>
</evidence>
<evidence type="ECO:0000313" key="9">
    <source>
        <dbReference type="EMBL" id="VDD76378.1"/>
    </source>
</evidence>
<evidence type="ECO:0000256" key="3">
    <source>
        <dbReference type="ARBA" id="ARBA00023015"/>
    </source>
</evidence>
<dbReference type="GO" id="GO:0005634">
    <property type="term" value="C:nucleus"/>
    <property type="evidence" value="ECO:0007669"/>
    <property type="project" value="UniProtKB-SubCell"/>
</dbReference>
<keyword evidence="5" id="KW-0804">Transcription</keyword>
<evidence type="ECO:0000313" key="10">
    <source>
        <dbReference type="Proteomes" id="UP000267029"/>
    </source>
</evidence>
<comment type="subcellular location">
    <subcellularLocation>
        <location evidence="1">Nucleus</location>
    </subcellularLocation>
</comment>
<keyword evidence="6" id="KW-0539">Nucleus</keyword>
<evidence type="ECO:0000256" key="6">
    <source>
        <dbReference type="ARBA" id="ARBA00023242"/>
    </source>
</evidence>
<feature type="domain" description="Transcriptional coactivator p15 (PC4) C-terminal" evidence="8">
    <location>
        <begin position="51"/>
        <end position="108"/>
    </location>
</feature>
<dbReference type="EMBL" id="UXSR01000381">
    <property type="protein sequence ID" value="VDD76378.1"/>
    <property type="molecule type" value="Genomic_DNA"/>
</dbReference>
<proteinExistence type="inferred from homology"/>
<feature type="region of interest" description="Disordered" evidence="7">
    <location>
        <begin position="1"/>
        <end position="48"/>
    </location>
</feature>
<dbReference type="PANTHER" id="PTHR13215">
    <property type="entry name" value="RNA POLYMERASE II TRANSCRIPTIONAL COACTIVATOR"/>
    <property type="match status" value="1"/>
</dbReference>
<organism evidence="9 10">
    <name type="scientific">Mesocestoides corti</name>
    <name type="common">Flatworm</name>
    <dbReference type="NCBI Taxonomy" id="53468"/>
    <lineage>
        <taxon>Eukaryota</taxon>
        <taxon>Metazoa</taxon>
        <taxon>Spiralia</taxon>
        <taxon>Lophotrochozoa</taxon>
        <taxon>Platyhelminthes</taxon>
        <taxon>Cestoda</taxon>
        <taxon>Eucestoda</taxon>
        <taxon>Cyclophyllidea</taxon>
        <taxon>Mesocestoididae</taxon>
        <taxon>Mesocestoides</taxon>
    </lineage>
</organism>
<evidence type="ECO:0000256" key="4">
    <source>
        <dbReference type="ARBA" id="ARBA00023125"/>
    </source>
</evidence>
<dbReference type="InterPro" id="IPR045125">
    <property type="entry name" value="Sub1/Tcp4-like"/>
</dbReference>
<dbReference type="OrthoDB" id="2505440at2759"/>
<sequence>MPENKRKSSRDGDSDSSLSSLEEEPPTKQLKSQSANSVPRETSSNGDKLIDLTGRKYACVRAFRGRVFVDIREYYEDKSGEGLKPGKKACPSILGISLNREQWDNLKDVIGAIDSDLRDMKP</sequence>
<dbReference type="GO" id="GO:0060261">
    <property type="term" value="P:positive regulation of transcription initiation by RNA polymerase II"/>
    <property type="evidence" value="ECO:0007669"/>
    <property type="project" value="InterPro"/>
</dbReference>